<evidence type="ECO:0000313" key="3">
    <source>
        <dbReference type="Proteomes" id="UP000071641"/>
    </source>
</evidence>
<accession>A0A128EU86</accession>
<keyword evidence="3" id="KW-1185">Reference proteome</keyword>
<dbReference type="Proteomes" id="UP000071641">
    <property type="component" value="Unassembled WGS sequence"/>
</dbReference>
<gene>
    <name evidence="2" type="ORF">GCE9029_00671</name>
</gene>
<evidence type="ECO:0000256" key="1">
    <source>
        <dbReference type="SAM" id="SignalP"/>
    </source>
</evidence>
<protein>
    <submittedName>
        <fullName evidence="2">Uncharacterized protein</fullName>
    </submittedName>
</protein>
<sequence length="375" mass="43083">MIFFRIFLVLLVLSFVNTKAYAQESNWAIAKNNGIDTLSASGSINTSRYVLPLIEFKNPKSPIDVISNYFWRLKNNKIDGIEHLFYRKDGSFGKVQSMLERQQVNFDQFAKVEEAEVVAVKKWGGLTSFDIKLKAKGEQSFGWQQNVVCEKQCKLIWDLFDKNETTDMLELFLFTYLESNRIYGEKESDIVGGKDVTTLLLSNKYSAMGSAKEPRLEISLRLSPINHEIEFKKCSEVKEEIGLKLCDIHNKSFAANTEDRTELTTFITNLTGREDLDGLYVNEFSEPNVYSKFYGPHAVVQFITSWEKAKILGAVKGTDTDIILFRPIITSGKEYPIQALSYDKTSKKLIYGSNWDQNYLFFYNDIFSSELERNL</sequence>
<feature type="chain" id="PRO_5007281658" evidence="1">
    <location>
        <begin position="23"/>
        <end position="375"/>
    </location>
</feature>
<keyword evidence="1" id="KW-0732">Signal</keyword>
<name>A0A128EU86_9GAMM</name>
<dbReference type="AlphaFoldDB" id="A0A128EU86"/>
<dbReference type="EMBL" id="FIZX01000001">
    <property type="protein sequence ID" value="CZF78168.1"/>
    <property type="molecule type" value="Genomic_DNA"/>
</dbReference>
<dbReference type="STRING" id="1796497.GCE9029_00671"/>
<organism evidence="2 3">
    <name type="scientific">Grimontia celer</name>
    <dbReference type="NCBI Taxonomy" id="1796497"/>
    <lineage>
        <taxon>Bacteria</taxon>
        <taxon>Pseudomonadati</taxon>
        <taxon>Pseudomonadota</taxon>
        <taxon>Gammaproteobacteria</taxon>
        <taxon>Vibrionales</taxon>
        <taxon>Vibrionaceae</taxon>
        <taxon>Grimontia</taxon>
    </lineage>
</organism>
<feature type="signal peptide" evidence="1">
    <location>
        <begin position="1"/>
        <end position="22"/>
    </location>
</feature>
<evidence type="ECO:0000313" key="2">
    <source>
        <dbReference type="EMBL" id="CZF78168.1"/>
    </source>
</evidence>
<reference evidence="3" key="1">
    <citation type="submission" date="2016-02" db="EMBL/GenBank/DDBJ databases">
        <authorList>
            <person name="Rodrigo-Torres Lidia"/>
            <person name="Arahal R.David."/>
        </authorList>
    </citation>
    <scope>NUCLEOTIDE SEQUENCE [LARGE SCALE GENOMIC DNA]</scope>
    <source>
        <strain evidence="3">CECT 9029</strain>
    </source>
</reference>
<proteinExistence type="predicted"/>